<evidence type="ECO:0000313" key="6">
    <source>
        <dbReference type="EMBL" id="SCZ37064.1"/>
    </source>
</evidence>
<name>A0A1G5NIQ9_AFIMA</name>
<dbReference type="InterPro" id="IPR029063">
    <property type="entry name" value="SAM-dependent_MTases_sf"/>
</dbReference>
<dbReference type="GO" id="GO:0008610">
    <property type="term" value="P:lipid biosynthetic process"/>
    <property type="evidence" value="ECO:0007669"/>
    <property type="project" value="InterPro"/>
</dbReference>
<dbReference type="Proteomes" id="UP000199347">
    <property type="component" value="Unassembled WGS sequence"/>
</dbReference>
<dbReference type="InterPro" id="IPR050723">
    <property type="entry name" value="CFA/CMAS"/>
</dbReference>
<dbReference type="PIRSF" id="PIRSF003085">
    <property type="entry name" value="CMAS"/>
    <property type="match status" value="1"/>
</dbReference>
<evidence type="ECO:0000313" key="7">
    <source>
        <dbReference type="Proteomes" id="UP000199347"/>
    </source>
</evidence>
<dbReference type="GO" id="GO:0032259">
    <property type="term" value="P:methylation"/>
    <property type="evidence" value="ECO:0007669"/>
    <property type="project" value="UniProtKB-KW"/>
</dbReference>
<dbReference type="RefSeq" id="WP_092812324.1">
    <property type="nucleotide sequence ID" value="NZ_FMVW01000004.1"/>
</dbReference>
<dbReference type="AlphaFoldDB" id="A0A1G5NIQ9"/>
<keyword evidence="2" id="KW-0489">Methyltransferase</keyword>
<dbReference type="PANTHER" id="PTHR43667:SF1">
    <property type="entry name" value="CYCLOPROPANE-FATTY-ACYL-PHOSPHOLIPID SYNTHASE"/>
    <property type="match status" value="1"/>
</dbReference>
<evidence type="ECO:0000256" key="3">
    <source>
        <dbReference type="ARBA" id="ARBA00022679"/>
    </source>
</evidence>
<dbReference type="GO" id="GO:0008168">
    <property type="term" value="F:methyltransferase activity"/>
    <property type="evidence" value="ECO:0007669"/>
    <property type="project" value="UniProtKB-KW"/>
</dbReference>
<accession>A0A1G5NIQ9</accession>
<keyword evidence="5" id="KW-0443">Lipid metabolism</keyword>
<comment type="similarity">
    <text evidence="1">Belongs to the CFA/CMAS family.</text>
</comment>
<dbReference type="CDD" id="cd02440">
    <property type="entry name" value="AdoMet_MTases"/>
    <property type="match status" value="1"/>
</dbReference>
<keyword evidence="4" id="KW-0949">S-adenosyl-L-methionine</keyword>
<dbReference type="EMBL" id="FMVW01000004">
    <property type="protein sequence ID" value="SCZ37064.1"/>
    <property type="molecule type" value="Genomic_DNA"/>
</dbReference>
<protein>
    <submittedName>
        <fullName evidence="6">Cyclopropane-fatty-acyl-phospholipid synthase</fullName>
    </submittedName>
</protein>
<dbReference type="Pfam" id="PF02353">
    <property type="entry name" value="CMAS"/>
    <property type="match status" value="1"/>
</dbReference>
<dbReference type="PANTHER" id="PTHR43667">
    <property type="entry name" value="CYCLOPROPANE-FATTY-ACYL-PHOSPHOLIPID SYNTHASE"/>
    <property type="match status" value="1"/>
</dbReference>
<sequence length="415" mass="48154">MWLLKSILRQFVRSGRLTLIDAQGREHLFGGEKPGPVVTMRLHDPKLHWQMALNPELVAPEAYMDGTLTFENGATVHDFLRLFSINQDYLSAHPAQTVVNTGYRALRRWHQNNMPGRSKQNAKHHYNVKEDVYRLFLDERMQYSCAYWRDPENETLEEAQLAKLRHIGAKLRLQPGMKVLEIGSGWGGLAIFLAETFDVEVTGVNPATEQLAAARRWVEEKGLSDRVKFVEKDYREIEGEYDRIVSVGMFEHVGYRFYDAFFRKVFSLLKLDGFMVLHSIGRMSPPGITGPFLNKYIFPGGYVPAISEVFASTQRNRLWVCDAEVLRLHYAYTIREWSNRFQANRDRAIELMDERFVRMWEFYLAAVELGFVHGSNMVFQLILSRQRDAVPIVRDWIQESEEHLRQGSLFADAAQ</sequence>
<reference evidence="6 7" key="1">
    <citation type="submission" date="2016-10" db="EMBL/GenBank/DDBJ databases">
        <authorList>
            <person name="de Groot N.N."/>
        </authorList>
    </citation>
    <scope>NUCLEOTIDE SEQUENCE [LARGE SCALE GENOMIC DNA]</scope>
    <source>
        <strain evidence="6 7">DSM 2698</strain>
    </source>
</reference>
<dbReference type="InterPro" id="IPR003333">
    <property type="entry name" value="CMAS"/>
</dbReference>
<proteinExistence type="inferred from homology"/>
<gene>
    <name evidence="6" type="ORF">SAMN03080610_02086</name>
</gene>
<evidence type="ECO:0000256" key="5">
    <source>
        <dbReference type="ARBA" id="ARBA00023098"/>
    </source>
</evidence>
<evidence type="ECO:0000256" key="2">
    <source>
        <dbReference type="ARBA" id="ARBA00022603"/>
    </source>
</evidence>
<keyword evidence="7" id="KW-1185">Reference proteome</keyword>
<keyword evidence="3" id="KW-0808">Transferase</keyword>
<dbReference type="STRING" id="1120955.SAMN03080610_02086"/>
<dbReference type="Gene3D" id="3.40.50.150">
    <property type="entry name" value="Vaccinia Virus protein VP39"/>
    <property type="match status" value="1"/>
</dbReference>
<evidence type="ECO:0000256" key="1">
    <source>
        <dbReference type="ARBA" id="ARBA00010815"/>
    </source>
</evidence>
<dbReference type="OrthoDB" id="9782855at2"/>
<evidence type="ECO:0000256" key="4">
    <source>
        <dbReference type="ARBA" id="ARBA00022691"/>
    </source>
</evidence>
<dbReference type="SUPFAM" id="SSF53335">
    <property type="entry name" value="S-adenosyl-L-methionine-dependent methyltransferases"/>
    <property type="match status" value="1"/>
</dbReference>
<organism evidence="6 7">
    <name type="scientific">Afifella marina DSM 2698</name>
    <dbReference type="NCBI Taxonomy" id="1120955"/>
    <lineage>
        <taxon>Bacteria</taxon>
        <taxon>Pseudomonadati</taxon>
        <taxon>Pseudomonadota</taxon>
        <taxon>Alphaproteobacteria</taxon>
        <taxon>Hyphomicrobiales</taxon>
        <taxon>Afifellaceae</taxon>
        <taxon>Afifella</taxon>
    </lineage>
</organism>